<name>A0A918AYS7_9ACTN</name>
<dbReference type="RefSeq" id="WP_189529446.1">
    <property type="nucleotide sequence ID" value="NZ_BMSV01000001.1"/>
</dbReference>
<comment type="similarity">
    <text evidence="1 2">Belongs to the peptidase A24 family.</text>
</comment>
<feature type="domain" description="Prepilin type IV endopeptidase peptidase" evidence="4">
    <location>
        <begin position="112"/>
        <end position="223"/>
    </location>
</feature>
<keyword evidence="3" id="KW-1133">Transmembrane helix</keyword>
<dbReference type="Proteomes" id="UP000654123">
    <property type="component" value="Unassembled WGS sequence"/>
</dbReference>
<feature type="transmembrane region" description="Helical" evidence="3">
    <location>
        <begin position="200"/>
        <end position="228"/>
    </location>
</feature>
<reference evidence="5" key="1">
    <citation type="journal article" date="2014" name="Int. J. Syst. Evol. Microbiol.">
        <title>Complete genome sequence of Corynebacterium casei LMG S-19264T (=DSM 44701T), isolated from a smear-ripened cheese.</title>
        <authorList>
            <consortium name="US DOE Joint Genome Institute (JGI-PGF)"/>
            <person name="Walter F."/>
            <person name="Albersmeier A."/>
            <person name="Kalinowski J."/>
            <person name="Ruckert C."/>
        </authorList>
    </citation>
    <scope>NUCLEOTIDE SEQUENCE</scope>
    <source>
        <strain evidence="5">JCM 4335</strain>
    </source>
</reference>
<dbReference type="Pfam" id="PF01478">
    <property type="entry name" value="Peptidase_A24"/>
    <property type="match status" value="1"/>
</dbReference>
<dbReference type="EMBL" id="BMSV01000001">
    <property type="protein sequence ID" value="GGP89247.1"/>
    <property type="molecule type" value="Genomic_DNA"/>
</dbReference>
<keyword evidence="6" id="KW-1185">Reference proteome</keyword>
<feature type="transmembrane region" description="Helical" evidence="3">
    <location>
        <begin position="162"/>
        <end position="180"/>
    </location>
</feature>
<keyword evidence="3" id="KW-0472">Membrane</keyword>
<dbReference type="Gene3D" id="1.20.120.1220">
    <property type="match status" value="1"/>
</dbReference>
<evidence type="ECO:0000259" key="4">
    <source>
        <dbReference type="Pfam" id="PF01478"/>
    </source>
</evidence>
<protein>
    <submittedName>
        <fullName evidence="5">Prepilin peptidase</fullName>
    </submittedName>
</protein>
<proteinExistence type="inferred from homology"/>
<feature type="transmembrane region" description="Helical" evidence="3">
    <location>
        <begin position="108"/>
        <end position="124"/>
    </location>
</feature>
<evidence type="ECO:0000256" key="1">
    <source>
        <dbReference type="ARBA" id="ARBA00005801"/>
    </source>
</evidence>
<dbReference type="GO" id="GO:0005886">
    <property type="term" value="C:plasma membrane"/>
    <property type="evidence" value="ECO:0007669"/>
    <property type="project" value="TreeGrafter"/>
</dbReference>
<feature type="transmembrane region" description="Helical" evidence="3">
    <location>
        <begin position="240"/>
        <end position="258"/>
    </location>
</feature>
<dbReference type="InterPro" id="IPR014032">
    <property type="entry name" value="Peptidase_A24A_bac"/>
</dbReference>
<dbReference type="InterPro" id="IPR050882">
    <property type="entry name" value="Prepilin_peptidase/N-MTase"/>
</dbReference>
<keyword evidence="3" id="KW-0812">Transmembrane</keyword>
<dbReference type="AlphaFoldDB" id="A0A918AYS7"/>
<dbReference type="PANTHER" id="PTHR30487">
    <property type="entry name" value="TYPE 4 PREPILIN-LIKE PROTEINS LEADER PEPTIDE-PROCESSING ENZYME"/>
    <property type="match status" value="1"/>
</dbReference>
<dbReference type="PANTHER" id="PTHR30487:SF0">
    <property type="entry name" value="PREPILIN LEADER PEPTIDASE_N-METHYLTRANSFERASE-RELATED"/>
    <property type="match status" value="1"/>
</dbReference>
<organism evidence="5 6">
    <name type="scientific">Streptomyces roseolilacinus</name>
    <dbReference type="NCBI Taxonomy" id="66904"/>
    <lineage>
        <taxon>Bacteria</taxon>
        <taxon>Bacillati</taxon>
        <taxon>Actinomycetota</taxon>
        <taxon>Actinomycetes</taxon>
        <taxon>Kitasatosporales</taxon>
        <taxon>Streptomycetaceae</taxon>
        <taxon>Streptomyces</taxon>
    </lineage>
</organism>
<comment type="caution">
    <text evidence="5">The sequence shown here is derived from an EMBL/GenBank/DDBJ whole genome shotgun (WGS) entry which is preliminary data.</text>
</comment>
<dbReference type="GO" id="GO:0006465">
    <property type="term" value="P:signal peptide processing"/>
    <property type="evidence" value="ECO:0007669"/>
    <property type="project" value="TreeGrafter"/>
</dbReference>
<evidence type="ECO:0000313" key="6">
    <source>
        <dbReference type="Proteomes" id="UP000654123"/>
    </source>
</evidence>
<evidence type="ECO:0000313" key="5">
    <source>
        <dbReference type="EMBL" id="GGP89247.1"/>
    </source>
</evidence>
<dbReference type="GO" id="GO:0004190">
    <property type="term" value="F:aspartic-type endopeptidase activity"/>
    <property type="evidence" value="ECO:0007669"/>
    <property type="project" value="InterPro"/>
</dbReference>
<evidence type="ECO:0000256" key="3">
    <source>
        <dbReference type="SAM" id="Phobius"/>
    </source>
</evidence>
<accession>A0A918AYS7</accession>
<evidence type="ECO:0000256" key="2">
    <source>
        <dbReference type="RuleBase" id="RU003793"/>
    </source>
</evidence>
<sequence>MYATLISAAALWGAVAGLLVRRAAHRLAVEPDQPWRDACPAGHGYAPGPRGWLGPAHCAGCPPPAARAPRRAVSVRLPTPVRLLAPAPLTGAAACALLAAATGWRPELAVWLLLAPFALLLAIVDRRVHRLPDHLTLPLAAAVPLLLGVAALLPGRAGSWRLSVLGALALGGAYLVLFLVNPNGMGFGDVKLAFPLGAALGWYGWPVLLAGAFAGFLLGAAYGLGLIVRRRATRRSAIPFGPFMITGTLLGLLLGALAHA</sequence>
<reference evidence="5" key="2">
    <citation type="submission" date="2020-09" db="EMBL/GenBank/DDBJ databases">
        <authorList>
            <person name="Sun Q."/>
            <person name="Ohkuma M."/>
        </authorList>
    </citation>
    <scope>NUCLEOTIDE SEQUENCE</scope>
    <source>
        <strain evidence="5">JCM 4335</strain>
    </source>
</reference>
<gene>
    <name evidence="5" type="ORF">GCM10010249_03730</name>
</gene>
<dbReference type="InterPro" id="IPR000045">
    <property type="entry name" value="Prepilin_IV_endopep_pep"/>
</dbReference>
<dbReference type="PRINTS" id="PR00864">
    <property type="entry name" value="PREPILNPTASE"/>
</dbReference>
<feature type="transmembrane region" description="Helical" evidence="3">
    <location>
        <begin position="136"/>
        <end position="155"/>
    </location>
</feature>